<sequence>MIYLDENALIPQAKLTQYLLVKLTKNDKSGYLAQAGYTIDNWKQLEEKLRQQLSLPATLDHETNFGTIYKIEGVLKGANGINLNIATFWIIDRETKETKFVTLLPN</sequence>
<comment type="caution">
    <text evidence="2">The sequence shown here is derived from an EMBL/GenBank/DDBJ whole genome shotgun (WGS) entry which is preliminary data.</text>
</comment>
<feature type="domain" description="DUF6883" evidence="1">
    <location>
        <begin position="6"/>
        <end position="105"/>
    </location>
</feature>
<gene>
    <name evidence="2" type="ORF">CWATWH0003_1365</name>
</gene>
<dbReference type="RefSeq" id="WP_007304397.1">
    <property type="nucleotide sequence ID" value="NZ_AESD01000214.1"/>
</dbReference>
<dbReference type="PATRIC" id="fig|423471.3.peg.1265"/>
<dbReference type="GeneID" id="88765166"/>
<name>G5J1I1_CROWT</name>
<reference evidence="2 3" key="1">
    <citation type="journal article" date="2011" name="Front. Microbiol.">
        <title>Two Strains of Crocosphaera watsonii with Highly Conserved Genomes are Distinguished by Strain-Specific Features.</title>
        <authorList>
            <person name="Bench S.R."/>
            <person name="Ilikchyan I.N."/>
            <person name="Tripp H.J."/>
            <person name="Zehr J.P."/>
        </authorList>
    </citation>
    <scope>NUCLEOTIDE SEQUENCE [LARGE SCALE GENOMIC DNA]</scope>
    <source>
        <strain evidence="2 3">WH 0003</strain>
    </source>
</reference>
<dbReference type="Proteomes" id="UP000003477">
    <property type="component" value="Unassembled WGS sequence"/>
</dbReference>
<dbReference type="AlphaFoldDB" id="G5J1I1"/>
<evidence type="ECO:0000259" key="1">
    <source>
        <dbReference type="Pfam" id="PF21814"/>
    </source>
</evidence>
<proteinExistence type="predicted"/>
<protein>
    <recommendedName>
        <fullName evidence="1">DUF6883 domain-containing protein</fullName>
    </recommendedName>
</protein>
<evidence type="ECO:0000313" key="2">
    <source>
        <dbReference type="EMBL" id="EHJ13960.1"/>
    </source>
</evidence>
<dbReference type="InterPro" id="IPR049250">
    <property type="entry name" value="DUF6883"/>
</dbReference>
<dbReference type="Pfam" id="PF21814">
    <property type="entry name" value="DUF6883"/>
    <property type="match status" value="1"/>
</dbReference>
<evidence type="ECO:0000313" key="3">
    <source>
        <dbReference type="Proteomes" id="UP000003477"/>
    </source>
</evidence>
<dbReference type="EMBL" id="AESD01000214">
    <property type="protein sequence ID" value="EHJ13960.1"/>
    <property type="molecule type" value="Genomic_DNA"/>
</dbReference>
<accession>G5J1I1</accession>
<organism evidence="2 3">
    <name type="scientific">Crocosphaera watsonii WH 0003</name>
    <dbReference type="NCBI Taxonomy" id="423471"/>
    <lineage>
        <taxon>Bacteria</taxon>
        <taxon>Bacillati</taxon>
        <taxon>Cyanobacteriota</taxon>
        <taxon>Cyanophyceae</taxon>
        <taxon>Oscillatoriophycideae</taxon>
        <taxon>Chroococcales</taxon>
        <taxon>Aphanothecaceae</taxon>
        <taxon>Crocosphaera</taxon>
    </lineage>
</organism>